<organism evidence="2 3">
    <name type="scientific">Shewanella saliphila</name>
    <dbReference type="NCBI Taxonomy" id="2282698"/>
    <lineage>
        <taxon>Bacteria</taxon>
        <taxon>Pseudomonadati</taxon>
        <taxon>Pseudomonadota</taxon>
        <taxon>Gammaproteobacteria</taxon>
        <taxon>Alteromonadales</taxon>
        <taxon>Shewanellaceae</taxon>
        <taxon>Shewanella</taxon>
    </lineage>
</organism>
<dbReference type="InterPro" id="IPR029033">
    <property type="entry name" value="His_PPase_superfam"/>
</dbReference>
<reference evidence="3" key="1">
    <citation type="journal article" date="2019" name="Int. J. Syst. Evol. Microbiol.">
        <title>The Global Catalogue of Microorganisms (GCM) 10K type strain sequencing project: providing services to taxonomists for standard genome sequencing and annotation.</title>
        <authorList>
            <consortium name="The Broad Institute Genomics Platform"/>
            <consortium name="The Broad Institute Genome Sequencing Center for Infectious Disease"/>
            <person name="Wu L."/>
            <person name="Ma J."/>
        </authorList>
    </citation>
    <scope>NUCLEOTIDE SEQUENCE [LARGE SCALE GENOMIC DNA]</scope>
    <source>
        <strain evidence="3">JCM 32304</strain>
    </source>
</reference>
<dbReference type="EMBL" id="BMQV01000046">
    <property type="protein sequence ID" value="GGP65480.1"/>
    <property type="molecule type" value="Genomic_DNA"/>
</dbReference>
<evidence type="ECO:0000313" key="2">
    <source>
        <dbReference type="EMBL" id="GGP65480.1"/>
    </source>
</evidence>
<keyword evidence="1" id="KW-0378">Hydrolase</keyword>
<sequence>MQLFLMRHGEAGFDAPSDRERKLTETGRIHSGYMANWLTKSVSQLDLVIVSPYLRAQQTWQEVSRHLPEPRKLVVLDDVTPSGDPKRAVDVVLAYAEQFKADNVLVIAHMPILGFMVSELVAGIEPPLFATSAVAQIDKHMHQSSFVAMTAAHQVMAAR</sequence>
<dbReference type="RefSeq" id="WP_188922495.1">
    <property type="nucleotide sequence ID" value="NZ_BMQV01000046.1"/>
</dbReference>
<evidence type="ECO:0000256" key="1">
    <source>
        <dbReference type="ARBA" id="ARBA00022801"/>
    </source>
</evidence>
<proteinExistence type="predicted"/>
<dbReference type="SMART" id="SM00855">
    <property type="entry name" value="PGAM"/>
    <property type="match status" value="1"/>
</dbReference>
<dbReference type="PANTHER" id="PTHR20935">
    <property type="entry name" value="PHOSPHOGLYCERATE MUTASE-RELATED"/>
    <property type="match status" value="1"/>
</dbReference>
<keyword evidence="3" id="KW-1185">Reference proteome</keyword>
<comment type="caution">
    <text evidence="2">The sequence shown here is derived from an EMBL/GenBank/DDBJ whole genome shotgun (WGS) entry which is preliminary data.</text>
</comment>
<evidence type="ECO:0000313" key="3">
    <source>
        <dbReference type="Proteomes" id="UP000654367"/>
    </source>
</evidence>
<accession>A0ABQ2QBY2</accession>
<dbReference type="Gene3D" id="3.40.50.1240">
    <property type="entry name" value="Phosphoglycerate mutase-like"/>
    <property type="match status" value="1"/>
</dbReference>
<dbReference type="InterPro" id="IPR004449">
    <property type="entry name" value="SixA"/>
</dbReference>
<protein>
    <submittedName>
        <fullName evidence="2">Phosphohistidine phosphatase SixA</fullName>
    </submittedName>
</protein>
<dbReference type="InterPro" id="IPR051021">
    <property type="entry name" value="Mito_Ser/Thr_phosphatase"/>
</dbReference>
<name>A0ABQ2QBY2_9GAMM</name>
<dbReference type="CDD" id="cd07067">
    <property type="entry name" value="HP_PGM_like"/>
    <property type="match status" value="1"/>
</dbReference>
<gene>
    <name evidence="2" type="primary">sixA</name>
    <name evidence="2" type="ORF">GCM10009409_33520</name>
</gene>
<dbReference type="SUPFAM" id="SSF53254">
    <property type="entry name" value="Phosphoglycerate mutase-like"/>
    <property type="match status" value="1"/>
</dbReference>
<dbReference type="InterPro" id="IPR013078">
    <property type="entry name" value="His_Pase_superF_clade-1"/>
</dbReference>
<dbReference type="Pfam" id="PF00300">
    <property type="entry name" value="His_Phos_1"/>
    <property type="match status" value="1"/>
</dbReference>
<dbReference type="NCBIfam" id="TIGR00249">
    <property type="entry name" value="sixA"/>
    <property type="match status" value="1"/>
</dbReference>
<dbReference type="Proteomes" id="UP000654367">
    <property type="component" value="Unassembled WGS sequence"/>
</dbReference>